<dbReference type="Proteomes" id="UP000251075">
    <property type="component" value="Unassembled WGS sequence"/>
</dbReference>
<accession>A0A364NYY6</accession>
<keyword evidence="2" id="KW-1185">Reference proteome</keyword>
<proteinExistence type="predicted"/>
<dbReference type="OrthoDB" id="8481793at2"/>
<dbReference type="EMBL" id="PGTO01000005">
    <property type="protein sequence ID" value="RAU22294.1"/>
    <property type="molecule type" value="Genomic_DNA"/>
</dbReference>
<organism evidence="1 2">
    <name type="scientific">Paramagnetospirillum kuznetsovii</name>
    <dbReference type="NCBI Taxonomy" id="2053833"/>
    <lineage>
        <taxon>Bacteria</taxon>
        <taxon>Pseudomonadati</taxon>
        <taxon>Pseudomonadota</taxon>
        <taxon>Alphaproteobacteria</taxon>
        <taxon>Rhodospirillales</taxon>
        <taxon>Magnetospirillaceae</taxon>
        <taxon>Paramagnetospirillum</taxon>
    </lineage>
</organism>
<evidence type="ECO:0000313" key="1">
    <source>
        <dbReference type="EMBL" id="RAU22294.1"/>
    </source>
</evidence>
<comment type="caution">
    <text evidence="1">The sequence shown here is derived from an EMBL/GenBank/DDBJ whole genome shotgun (WGS) entry which is preliminary data.</text>
</comment>
<gene>
    <name evidence="1" type="ORF">CU669_09225</name>
</gene>
<sequence>MSHITPEPTTIIDDRKKRVVLVPLSLNRGFAKVDEEDYLAIREKGFTGGWYLNLQKTAGYVMVNDKAAGNNNKKVARLIMNPPPGYVVRYHNNDRKDLRRCNLVLQTRKALKAENQGKAHG</sequence>
<reference evidence="1 2" key="1">
    <citation type="submission" date="2017-11" db="EMBL/GenBank/DDBJ databases">
        <title>Draft genome sequence of magnetotactic bacterium Magnetospirillum kuznetsovii LBB-42.</title>
        <authorList>
            <person name="Grouzdev D.S."/>
            <person name="Rysina M.S."/>
            <person name="Baslerov R.V."/>
            <person name="Koziaeva V."/>
        </authorList>
    </citation>
    <scope>NUCLEOTIDE SEQUENCE [LARGE SCALE GENOMIC DNA]</scope>
    <source>
        <strain evidence="1 2">LBB-42</strain>
    </source>
</reference>
<dbReference type="RefSeq" id="WP_112143956.1">
    <property type="nucleotide sequence ID" value="NZ_PGTO01000005.1"/>
</dbReference>
<dbReference type="AlphaFoldDB" id="A0A364NYY6"/>
<name>A0A364NYY6_9PROT</name>
<evidence type="ECO:0000313" key="2">
    <source>
        <dbReference type="Proteomes" id="UP000251075"/>
    </source>
</evidence>
<protein>
    <submittedName>
        <fullName evidence="1">Uncharacterized protein</fullName>
    </submittedName>
</protein>